<dbReference type="PROSITE" id="PS51257">
    <property type="entry name" value="PROKAR_LIPOPROTEIN"/>
    <property type="match status" value="1"/>
</dbReference>
<feature type="chain" id="PRO_5034406609" evidence="2">
    <location>
        <begin position="24"/>
        <end position="207"/>
    </location>
</feature>
<keyword evidence="2" id="KW-0732">Signal</keyword>
<evidence type="ECO:0000259" key="3">
    <source>
        <dbReference type="Pfam" id="PF13462"/>
    </source>
</evidence>
<dbReference type="SUPFAM" id="SSF52833">
    <property type="entry name" value="Thioredoxin-like"/>
    <property type="match status" value="1"/>
</dbReference>
<dbReference type="PANTHER" id="PTHR13887">
    <property type="entry name" value="GLUTATHIONE S-TRANSFERASE KAPPA"/>
    <property type="match status" value="1"/>
</dbReference>
<dbReference type="AlphaFoldDB" id="A0A8E0ND96"/>
<accession>A0A8E0ND96</accession>
<dbReference type="InterPro" id="IPR036249">
    <property type="entry name" value="Thioredoxin-like_sf"/>
</dbReference>
<dbReference type="Pfam" id="PF13462">
    <property type="entry name" value="Thioredoxin_4"/>
    <property type="match status" value="1"/>
</dbReference>
<feature type="domain" description="Thioredoxin-like fold" evidence="3">
    <location>
        <begin position="37"/>
        <end position="200"/>
    </location>
</feature>
<evidence type="ECO:0000256" key="2">
    <source>
        <dbReference type="SAM" id="SignalP"/>
    </source>
</evidence>
<sequence length="207" mass="21927">MRPTFLNRRAAMIAAVGATLALAACGGGGASSPAEGDMAKGAGEDAAVTVVEYASVTCGVCAAWNEQVKPEFEERYVNNNRVRFVFRELPTAPQDIAVAGFLLARCAGDDRYFEVVDQIMRAQPEIFQGQGRAALVRIAADAGLSEEEFTQCVTDEDAILAMDERVQAAMRAGVTGTPYFTVNGRQVTDSSLEGLAAVIDPLLEAEG</sequence>
<dbReference type="Proteomes" id="UP000016569">
    <property type="component" value="Unassembled WGS sequence"/>
</dbReference>
<evidence type="ECO:0000256" key="1">
    <source>
        <dbReference type="ARBA" id="ARBA00005791"/>
    </source>
</evidence>
<dbReference type="InterPro" id="IPR012336">
    <property type="entry name" value="Thioredoxin-like_fold"/>
</dbReference>
<dbReference type="RefSeq" id="WP_021698332.1">
    <property type="nucleotide sequence ID" value="NZ_BATC01000060.1"/>
</dbReference>
<reference evidence="5" key="1">
    <citation type="journal article" date="2013" name="Genome Announc.">
        <title>Draft Genome Sequence of the Dimorphic Prosthecate Bacterium Brevundimonas abyssalis TAR-001T.</title>
        <authorList>
            <person name="Tsubouchi T."/>
            <person name="Nishi S."/>
            <person name="Usui K."/>
            <person name="Shimane Y."/>
            <person name="Takaki Y."/>
            <person name="Maruyama T."/>
            <person name="Hatada Y."/>
        </authorList>
    </citation>
    <scope>NUCLEOTIDE SEQUENCE [LARGE SCALE GENOMIC DNA]</scope>
    <source>
        <strain evidence="5">TAR-001</strain>
    </source>
</reference>
<dbReference type="EMBL" id="BATC01000060">
    <property type="protein sequence ID" value="GAD60238.1"/>
    <property type="molecule type" value="Genomic_DNA"/>
</dbReference>
<proteinExistence type="inferred from homology"/>
<comment type="similarity">
    <text evidence="1">Belongs to the thioredoxin family. DsbA subfamily.</text>
</comment>
<evidence type="ECO:0000313" key="4">
    <source>
        <dbReference type="EMBL" id="GAD60238.1"/>
    </source>
</evidence>
<evidence type="ECO:0000313" key="5">
    <source>
        <dbReference type="Proteomes" id="UP000016569"/>
    </source>
</evidence>
<organism evidence="4 5">
    <name type="scientific">Brevundimonas abyssalis TAR-001</name>
    <dbReference type="NCBI Taxonomy" id="1391729"/>
    <lineage>
        <taxon>Bacteria</taxon>
        <taxon>Pseudomonadati</taxon>
        <taxon>Pseudomonadota</taxon>
        <taxon>Alphaproteobacteria</taxon>
        <taxon>Caulobacterales</taxon>
        <taxon>Caulobacteraceae</taxon>
        <taxon>Brevundimonas</taxon>
    </lineage>
</organism>
<dbReference type="PANTHER" id="PTHR13887:SF56">
    <property type="entry name" value="THIOREDOXIN-LIKE REDUCTASE RV2466C"/>
    <property type="match status" value="1"/>
</dbReference>
<dbReference type="OrthoDB" id="8478320at2"/>
<feature type="signal peptide" evidence="2">
    <location>
        <begin position="1"/>
        <end position="23"/>
    </location>
</feature>
<keyword evidence="5" id="KW-1185">Reference proteome</keyword>
<dbReference type="Gene3D" id="3.40.30.10">
    <property type="entry name" value="Glutaredoxin"/>
    <property type="match status" value="1"/>
</dbReference>
<name>A0A8E0ND96_9CAUL</name>
<comment type="caution">
    <text evidence="4">The sequence shown here is derived from an EMBL/GenBank/DDBJ whole genome shotgun (WGS) entry which is preliminary data.</text>
</comment>
<protein>
    <submittedName>
        <fullName evidence="4">Periplasmic thiol:disulfide interchange protein DsbA</fullName>
    </submittedName>
</protein>
<gene>
    <name evidence="4" type="ORF">MBEBAB_2488</name>
</gene>